<gene>
    <name evidence="12" type="ORF">EYR41_002689</name>
    <name evidence="5" type="ORF">TWF102_011515</name>
    <name evidence="9" type="ORF">TWF106_003135</name>
    <name evidence="10" type="ORF">TWF191_004958</name>
    <name evidence="8" type="ORF">TWF679_001993</name>
    <name evidence="6" type="ORF">TWF703_003417</name>
    <name evidence="7" type="ORF">TWF788_003351</name>
    <name evidence="11" type="ORF">TWF970_011288</name>
</gene>
<evidence type="ECO:0000313" key="15">
    <source>
        <dbReference type="Proteomes" id="UP000474640"/>
    </source>
</evidence>
<dbReference type="Gene3D" id="1.10.8.50">
    <property type="match status" value="1"/>
</dbReference>
<dbReference type="PROSITE" id="PS50159">
    <property type="entry name" value="RIBOSOMAL_S13_2"/>
    <property type="match status" value="1"/>
</dbReference>
<evidence type="ECO:0000313" key="11">
    <source>
        <dbReference type="EMBL" id="KAF3284062.1"/>
    </source>
</evidence>
<evidence type="ECO:0000313" key="18">
    <source>
        <dbReference type="Proteomes" id="UP000480548"/>
    </source>
</evidence>
<dbReference type="OrthoDB" id="525520at2759"/>
<dbReference type="OMA" id="IYPNCRM"/>
<evidence type="ECO:0000313" key="6">
    <source>
        <dbReference type="EMBL" id="KAF3139839.1"/>
    </source>
</evidence>
<dbReference type="Proteomes" id="UP000474640">
    <property type="component" value="Unassembled WGS sequence"/>
</dbReference>
<dbReference type="GO" id="GO:0005777">
    <property type="term" value="C:peroxisome"/>
    <property type="evidence" value="ECO:0007669"/>
    <property type="project" value="EnsemblFungi"/>
</dbReference>
<comment type="similarity">
    <text evidence="1 4">Belongs to the universal ribosomal protein uS13 family.</text>
</comment>
<evidence type="ECO:0000256" key="1">
    <source>
        <dbReference type="ARBA" id="ARBA00008080"/>
    </source>
</evidence>
<reference evidence="14 16" key="2">
    <citation type="submission" date="2019-06" db="EMBL/GenBank/DDBJ databases">
        <authorList>
            <person name="Palmer J.M."/>
        </authorList>
    </citation>
    <scope>NUCLEOTIDE SEQUENCE [LARGE SCALE GENOMIC DNA]</scope>
    <source>
        <strain evidence="5 16">TWF102</strain>
        <strain evidence="9 14">TWF106</strain>
        <strain evidence="10 19">TWF191</strain>
        <strain evidence="8">TWF679</strain>
        <strain evidence="6 18">TWF703</strain>
        <strain evidence="7 17">TWF788</strain>
        <strain evidence="11 15">TWF970</strain>
    </source>
</reference>
<dbReference type="PROSITE" id="PS00646">
    <property type="entry name" value="RIBOSOMAL_S13_1"/>
    <property type="match status" value="1"/>
</dbReference>
<evidence type="ECO:0000313" key="12">
    <source>
        <dbReference type="EMBL" id="TGJ70656.1"/>
    </source>
</evidence>
<evidence type="ECO:0000313" key="19">
    <source>
        <dbReference type="Proteomes" id="UP000483672"/>
    </source>
</evidence>
<dbReference type="HAMAP" id="MF_01315">
    <property type="entry name" value="Ribosomal_uS13"/>
    <property type="match status" value="1"/>
</dbReference>
<protein>
    <recommendedName>
        <fullName evidence="20">30S ribosomal protein S13</fullName>
    </recommendedName>
</protein>
<dbReference type="Proteomes" id="UP000480548">
    <property type="component" value="Unassembled WGS sequence"/>
</dbReference>
<dbReference type="PANTHER" id="PTHR10871">
    <property type="entry name" value="30S RIBOSOMAL PROTEIN S13/40S RIBOSOMAL PROTEIN S18"/>
    <property type="match status" value="1"/>
</dbReference>
<evidence type="ECO:0000256" key="3">
    <source>
        <dbReference type="ARBA" id="ARBA00023274"/>
    </source>
</evidence>
<keyword evidence="3 4" id="KW-0687">Ribonucleoprotein</keyword>
<evidence type="ECO:0000256" key="2">
    <source>
        <dbReference type="ARBA" id="ARBA00022980"/>
    </source>
</evidence>
<dbReference type="Proteomes" id="UP000475325">
    <property type="component" value="Unassembled WGS sequence"/>
</dbReference>
<dbReference type="GO" id="GO:0003723">
    <property type="term" value="F:RNA binding"/>
    <property type="evidence" value="ECO:0007669"/>
    <property type="project" value="InterPro"/>
</dbReference>
<dbReference type="AlphaFoldDB" id="A0A4Z0XYX4"/>
<dbReference type="EMBL" id="JAABOJ010000009">
    <property type="protein sequence ID" value="KAF3284062.1"/>
    <property type="molecule type" value="Genomic_DNA"/>
</dbReference>
<dbReference type="GO" id="GO:0005763">
    <property type="term" value="C:mitochondrial small ribosomal subunit"/>
    <property type="evidence" value="ECO:0007669"/>
    <property type="project" value="EnsemblFungi"/>
</dbReference>
<dbReference type="InterPro" id="IPR027437">
    <property type="entry name" value="Rbsml_uS13_C"/>
</dbReference>
<dbReference type="Proteomes" id="UP000297595">
    <property type="component" value="Unassembled WGS sequence"/>
</dbReference>
<dbReference type="EMBL" id="SOZJ01000002">
    <property type="protein sequence ID" value="TGJ70656.1"/>
    <property type="molecule type" value="Genomic_DNA"/>
</dbReference>
<comment type="caution">
    <text evidence="9">The sequence shown here is derived from an EMBL/GenBank/DDBJ whole genome shotgun (WGS) entry which is preliminary data.</text>
</comment>
<dbReference type="Gene3D" id="4.10.910.10">
    <property type="entry name" value="30s ribosomal protein s13, domain 2"/>
    <property type="match status" value="1"/>
</dbReference>
<dbReference type="EMBL" id="WIWS01000165">
    <property type="protein sequence ID" value="KAF3200805.1"/>
    <property type="molecule type" value="Genomic_DNA"/>
</dbReference>
<sequence>MVFLHSMIIAEGVPIFSALQRFYGIGPNIASRICAKLTIYRTAKLGELTQKQLTQVQQELSKLTIENDLHKSIVDNITRLKEMGTYRGRRHAMGLPVRGQGTRTQAKTAKKLNRVERGFAGARRQG</sequence>
<evidence type="ECO:0000313" key="13">
    <source>
        <dbReference type="Proteomes" id="UP000297595"/>
    </source>
</evidence>
<dbReference type="GO" id="GO:0006412">
    <property type="term" value="P:translation"/>
    <property type="evidence" value="ECO:0007669"/>
    <property type="project" value="InterPro"/>
</dbReference>
<dbReference type="EMBL" id="WIPF01000025">
    <property type="protein sequence ID" value="KAF3225928.1"/>
    <property type="molecule type" value="Genomic_DNA"/>
</dbReference>
<dbReference type="Proteomes" id="UP000472727">
    <property type="component" value="Unassembled WGS sequence"/>
</dbReference>
<evidence type="ECO:0000313" key="14">
    <source>
        <dbReference type="Proteomes" id="UP000472727"/>
    </source>
</evidence>
<accession>A0A4Z0XYX4</accession>
<name>A0A4Z0XYX4_ORBOL</name>
<dbReference type="Proteomes" id="UP000479691">
    <property type="component" value="Unassembled WGS sequence"/>
</dbReference>
<proteinExistence type="inferred from homology"/>
<dbReference type="Proteomes" id="UP000614610">
    <property type="component" value="Unassembled WGS sequence"/>
</dbReference>
<evidence type="ECO:0000313" key="8">
    <source>
        <dbReference type="EMBL" id="KAF3198588.1"/>
    </source>
</evidence>
<dbReference type="InterPro" id="IPR001892">
    <property type="entry name" value="Ribosomal_uS13"/>
</dbReference>
<dbReference type="SUPFAM" id="SSF46946">
    <property type="entry name" value="S13-like H2TH domain"/>
    <property type="match status" value="1"/>
</dbReference>
<evidence type="ECO:0000313" key="5">
    <source>
        <dbReference type="EMBL" id="KAF3108034.1"/>
    </source>
</evidence>
<evidence type="ECO:0000313" key="10">
    <source>
        <dbReference type="EMBL" id="KAF3225928.1"/>
    </source>
</evidence>
<evidence type="ECO:0000256" key="4">
    <source>
        <dbReference type="RuleBase" id="RU003830"/>
    </source>
</evidence>
<dbReference type="GO" id="GO:0003735">
    <property type="term" value="F:structural constituent of ribosome"/>
    <property type="evidence" value="ECO:0007669"/>
    <property type="project" value="EnsemblFungi"/>
</dbReference>
<evidence type="ECO:0000313" key="7">
    <source>
        <dbReference type="EMBL" id="KAF3186493.1"/>
    </source>
</evidence>
<reference evidence="12 13" key="1">
    <citation type="submission" date="2019-03" db="EMBL/GenBank/DDBJ databases">
        <title>Nematode-trapping fungi genome.</title>
        <authorList>
            <person name="Vidal-Diez De Ulzurrun G."/>
        </authorList>
    </citation>
    <scope>NUCLEOTIDE SEQUENCE [LARGE SCALE GENOMIC DNA]</scope>
    <source>
        <strain evidence="12 13">TWF154</strain>
    </source>
</reference>
<organism evidence="9 14">
    <name type="scientific">Orbilia oligospora</name>
    <name type="common">Nematode-trapping fungus</name>
    <name type="synonym">Arthrobotrys oligospora</name>
    <dbReference type="NCBI Taxonomy" id="2813651"/>
    <lineage>
        <taxon>Eukaryota</taxon>
        <taxon>Fungi</taxon>
        <taxon>Dikarya</taxon>
        <taxon>Ascomycota</taxon>
        <taxon>Pezizomycotina</taxon>
        <taxon>Orbiliomycetes</taxon>
        <taxon>Orbiliales</taxon>
        <taxon>Orbiliaceae</taxon>
        <taxon>Orbilia</taxon>
    </lineage>
</organism>
<dbReference type="EMBL" id="WIWT01000131">
    <property type="protein sequence ID" value="KAF3198588.1"/>
    <property type="molecule type" value="Genomic_DNA"/>
</dbReference>
<dbReference type="Proteomes" id="UP000483672">
    <property type="component" value="Unassembled WGS sequence"/>
</dbReference>
<dbReference type="EMBL" id="JAABOE010000017">
    <property type="protein sequence ID" value="KAF3186493.1"/>
    <property type="molecule type" value="Genomic_DNA"/>
</dbReference>
<dbReference type="InterPro" id="IPR018269">
    <property type="entry name" value="Ribosomal_uS13_CS"/>
</dbReference>
<dbReference type="EMBL" id="WIQZ01000018">
    <property type="protein sequence ID" value="KAF3139839.1"/>
    <property type="molecule type" value="Genomic_DNA"/>
</dbReference>
<evidence type="ECO:0000313" key="17">
    <source>
        <dbReference type="Proteomes" id="UP000479691"/>
    </source>
</evidence>
<evidence type="ECO:0000313" key="16">
    <source>
        <dbReference type="Proteomes" id="UP000475325"/>
    </source>
</evidence>
<dbReference type="InterPro" id="IPR010979">
    <property type="entry name" value="Ribosomal_uS13-like_H2TH"/>
</dbReference>
<keyword evidence="2 4" id="KW-0689">Ribosomal protein</keyword>
<dbReference type="PANTHER" id="PTHR10871:SF1">
    <property type="entry name" value="SMALL RIBOSOMAL SUBUNIT PROTEIN US13M"/>
    <property type="match status" value="1"/>
</dbReference>
<evidence type="ECO:0008006" key="20">
    <source>
        <dbReference type="Google" id="ProtNLM"/>
    </source>
</evidence>
<dbReference type="PIRSF" id="PIRSF002134">
    <property type="entry name" value="Ribosomal_S13"/>
    <property type="match status" value="1"/>
</dbReference>
<dbReference type="Pfam" id="PF00416">
    <property type="entry name" value="Ribosomal_S13"/>
    <property type="match status" value="1"/>
</dbReference>
<dbReference type="EMBL" id="WIQW01000009">
    <property type="protein sequence ID" value="KAF3108034.1"/>
    <property type="molecule type" value="Genomic_DNA"/>
</dbReference>
<evidence type="ECO:0000313" key="9">
    <source>
        <dbReference type="EMBL" id="KAF3200805.1"/>
    </source>
</evidence>